<name>A0A2Z6ZYZ6_9LAMI</name>
<accession>A0A2Z6ZYZ6</accession>
<gene>
    <name evidence="2" type="ORF">F511_43944</name>
</gene>
<evidence type="ECO:0000313" key="2">
    <source>
        <dbReference type="EMBL" id="KZV14271.1"/>
    </source>
</evidence>
<dbReference type="AlphaFoldDB" id="A0A2Z6ZYZ6"/>
<feature type="region of interest" description="Disordered" evidence="1">
    <location>
        <begin position="89"/>
        <end position="109"/>
    </location>
</feature>
<sequence length="234" mass="25913">MAASFFVNTLQVEFESVLAMEHTGMTRMIKSLEDFCISEEIIPEKPAGGDTGSTAGGPEDIVATPPELETQDGDGSNIPAQDDHMECRNETSNVDEQEEHVEGANHTEQVSQDGAVFTNSQGELDKYTDGGTESFVEYEERIENSERMESSNQTEMEAATNEEAIVERRESAQPAEKPTTYIGKEVFASIKIRKINCVTYFLPKIDSADKGKGVLPHFDRPNPFEENYLLVFGT</sequence>
<dbReference type="EMBL" id="KV021100">
    <property type="protein sequence ID" value="KZV14271.1"/>
    <property type="molecule type" value="Genomic_DNA"/>
</dbReference>
<feature type="region of interest" description="Disordered" evidence="1">
    <location>
        <begin position="43"/>
        <end position="77"/>
    </location>
</feature>
<dbReference type="Proteomes" id="UP000250235">
    <property type="component" value="Unassembled WGS sequence"/>
</dbReference>
<protein>
    <submittedName>
        <fullName evidence="2">Bromodomain and WD repeat-containing protein 1</fullName>
    </submittedName>
</protein>
<organism evidence="2 3">
    <name type="scientific">Dorcoceras hygrometricum</name>
    <dbReference type="NCBI Taxonomy" id="472368"/>
    <lineage>
        <taxon>Eukaryota</taxon>
        <taxon>Viridiplantae</taxon>
        <taxon>Streptophyta</taxon>
        <taxon>Embryophyta</taxon>
        <taxon>Tracheophyta</taxon>
        <taxon>Spermatophyta</taxon>
        <taxon>Magnoliopsida</taxon>
        <taxon>eudicotyledons</taxon>
        <taxon>Gunneridae</taxon>
        <taxon>Pentapetalae</taxon>
        <taxon>asterids</taxon>
        <taxon>lamiids</taxon>
        <taxon>Lamiales</taxon>
        <taxon>Gesneriaceae</taxon>
        <taxon>Didymocarpoideae</taxon>
        <taxon>Trichosporeae</taxon>
        <taxon>Loxocarpinae</taxon>
        <taxon>Dorcoceras</taxon>
    </lineage>
</organism>
<reference evidence="2 3" key="1">
    <citation type="journal article" date="2015" name="Proc. Natl. Acad. Sci. U.S.A.">
        <title>The resurrection genome of Boea hygrometrica: A blueprint for survival of dehydration.</title>
        <authorList>
            <person name="Xiao L."/>
            <person name="Yang G."/>
            <person name="Zhang L."/>
            <person name="Yang X."/>
            <person name="Zhao S."/>
            <person name="Ji Z."/>
            <person name="Zhou Q."/>
            <person name="Hu M."/>
            <person name="Wang Y."/>
            <person name="Chen M."/>
            <person name="Xu Y."/>
            <person name="Jin H."/>
            <person name="Xiao X."/>
            <person name="Hu G."/>
            <person name="Bao F."/>
            <person name="Hu Y."/>
            <person name="Wan P."/>
            <person name="Li L."/>
            <person name="Deng X."/>
            <person name="Kuang T."/>
            <person name="Xiang C."/>
            <person name="Zhu J.K."/>
            <person name="Oliver M.J."/>
            <person name="He Y."/>
        </authorList>
    </citation>
    <scope>NUCLEOTIDE SEQUENCE [LARGE SCALE GENOMIC DNA]</scope>
    <source>
        <strain evidence="3">cv. XS01</strain>
    </source>
</reference>
<proteinExistence type="predicted"/>
<evidence type="ECO:0000256" key="1">
    <source>
        <dbReference type="SAM" id="MobiDB-lite"/>
    </source>
</evidence>
<keyword evidence="3" id="KW-1185">Reference proteome</keyword>
<evidence type="ECO:0000313" key="3">
    <source>
        <dbReference type="Proteomes" id="UP000250235"/>
    </source>
</evidence>